<reference evidence="4 5" key="1">
    <citation type="journal article" date="2018" name="Mol. Biol. Evol.">
        <title>Broad Genomic Sampling Reveals a Smut Pathogenic Ancestry of the Fungal Clade Ustilaginomycotina.</title>
        <authorList>
            <person name="Kijpornyongpan T."/>
            <person name="Mondo S.J."/>
            <person name="Barry K."/>
            <person name="Sandor L."/>
            <person name="Lee J."/>
            <person name="Lipzen A."/>
            <person name="Pangilinan J."/>
            <person name="LaButti K."/>
            <person name="Hainaut M."/>
            <person name="Henrissat B."/>
            <person name="Grigoriev I.V."/>
            <person name="Spatafora J.W."/>
            <person name="Aime M.C."/>
        </authorList>
    </citation>
    <scope>NUCLEOTIDE SEQUENCE [LARGE SCALE GENOMIC DNA]</scope>
    <source>
        <strain evidence="4 5">MCA 4718</strain>
    </source>
</reference>
<dbReference type="InterPro" id="IPR011234">
    <property type="entry name" value="Fumarylacetoacetase-like_C"/>
</dbReference>
<keyword evidence="2" id="KW-0479">Metal-binding</keyword>
<dbReference type="GO" id="GO:0019752">
    <property type="term" value="P:carboxylic acid metabolic process"/>
    <property type="evidence" value="ECO:0007669"/>
    <property type="project" value="UniProtKB-ARBA"/>
</dbReference>
<dbReference type="GO" id="GO:0018773">
    <property type="term" value="F:acetylpyruvate hydrolase activity"/>
    <property type="evidence" value="ECO:0007669"/>
    <property type="project" value="TreeGrafter"/>
</dbReference>
<proteinExistence type="inferred from homology"/>
<keyword evidence="5" id="KW-1185">Reference proteome</keyword>
<dbReference type="FunFam" id="3.90.850.10:FF:000003">
    <property type="entry name" value="Fumarylacetoacetate hydrolase domain-containing 1"/>
    <property type="match status" value="1"/>
</dbReference>
<dbReference type="GO" id="GO:0005739">
    <property type="term" value="C:mitochondrion"/>
    <property type="evidence" value="ECO:0007669"/>
    <property type="project" value="TreeGrafter"/>
</dbReference>
<dbReference type="InterPro" id="IPR036663">
    <property type="entry name" value="Fumarylacetoacetase_C_sf"/>
</dbReference>
<sequence>MAHLFRTQGRKIIAIGRNFAEHAKELNNAVPTEPFFFLKPTTSYVDNGGKIEIPQGVVAHFEVELGAVIGKTGRDIPASDAMSYVAGYALAIDMTARNMQDKVKKAGLPWSAAKGFDSFTPISSFLPPSEIKDPHNVRLWLKTNGKTRQDGNTKDMIFQLPRLIEHVSSIMTVEEGDLILTGTPSGVGPTEPGDELTAGLETVEEGGKQGRVLAELKFAVEQRSGGYHFKP</sequence>
<evidence type="ECO:0000259" key="3">
    <source>
        <dbReference type="Pfam" id="PF01557"/>
    </source>
</evidence>
<dbReference type="PANTHER" id="PTHR11820:SF7">
    <property type="entry name" value="ACYLPYRUVASE FAHD1, MITOCHONDRIAL"/>
    <property type="match status" value="1"/>
</dbReference>
<evidence type="ECO:0000313" key="5">
    <source>
        <dbReference type="Proteomes" id="UP000245942"/>
    </source>
</evidence>
<dbReference type="Proteomes" id="UP000245942">
    <property type="component" value="Unassembled WGS sequence"/>
</dbReference>
<dbReference type="Gene3D" id="3.90.850.10">
    <property type="entry name" value="Fumarylacetoacetase-like, C-terminal domain"/>
    <property type="match status" value="1"/>
</dbReference>
<dbReference type="PANTHER" id="PTHR11820">
    <property type="entry name" value="ACYLPYRUVASE"/>
    <property type="match status" value="1"/>
</dbReference>
<dbReference type="EMBL" id="KZ819322">
    <property type="protein sequence ID" value="PWN23007.1"/>
    <property type="molecule type" value="Genomic_DNA"/>
</dbReference>
<evidence type="ECO:0000256" key="2">
    <source>
        <dbReference type="ARBA" id="ARBA00022723"/>
    </source>
</evidence>
<feature type="domain" description="Fumarylacetoacetase-like C-terminal" evidence="3">
    <location>
        <begin position="11"/>
        <end position="201"/>
    </location>
</feature>
<evidence type="ECO:0000313" key="4">
    <source>
        <dbReference type="EMBL" id="PWN23007.1"/>
    </source>
</evidence>
<name>A0A316UCP7_9BASI</name>
<protein>
    <recommendedName>
        <fullName evidence="3">Fumarylacetoacetase-like C-terminal domain-containing protein</fullName>
    </recommendedName>
</protein>
<evidence type="ECO:0000256" key="1">
    <source>
        <dbReference type="ARBA" id="ARBA00010211"/>
    </source>
</evidence>
<dbReference type="OrthoDB" id="74910at2759"/>
<dbReference type="GO" id="GO:0046872">
    <property type="term" value="F:metal ion binding"/>
    <property type="evidence" value="ECO:0007669"/>
    <property type="project" value="UniProtKB-KW"/>
</dbReference>
<accession>A0A316UCP7</accession>
<gene>
    <name evidence="4" type="ORF">BCV69DRAFT_280629</name>
</gene>
<dbReference type="SUPFAM" id="SSF56529">
    <property type="entry name" value="FAH"/>
    <property type="match status" value="1"/>
</dbReference>
<dbReference type="Pfam" id="PF01557">
    <property type="entry name" value="FAA_hydrolase"/>
    <property type="match status" value="1"/>
</dbReference>
<dbReference type="STRING" id="1684307.A0A316UCP7"/>
<comment type="similarity">
    <text evidence="1">Belongs to the FAH family.</text>
</comment>
<dbReference type="RefSeq" id="XP_025350167.1">
    <property type="nucleotide sequence ID" value="XM_025491677.1"/>
</dbReference>
<dbReference type="AlphaFoldDB" id="A0A316UCP7"/>
<dbReference type="GeneID" id="37013411"/>
<organism evidence="4 5">
    <name type="scientific">Pseudomicrostroma glucosiphilum</name>
    <dbReference type="NCBI Taxonomy" id="1684307"/>
    <lineage>
        <taxon>Eukaryota</taxon>
        <taxon>Fungi</taxon>
        <taxon>Dikarya</taxon>
        <taxon>Basidiomycota</taxon>
        <taxon>Ustilaginomycotina</taxon>
        <taxon>Exobasidiomycetes</taxon>
        <taxon>Microstromatales</taxon>
        <taxon>Microstromatales incertae sedis</taxon>
        <taxon>Pseudomicrostroma</taxon>
    </lineage>
</organism>